<gene>
    <name evidence="8" type="ORF">C9I57_28250</name>
</gene>
<dbReference type="SMART" id="SM00079">
    <property type="entry name" value="PBPe"/>
    <property type="match status" value="1"/>
</dbReference>
<organism evidence="8 9">
    <name type="scientific">Trinickia symbiotica</name>
    <dbReference type="NCBI Taxonomy" id="863227"/>
    <lineage>
        <taxon>Bacteria</taxon>
        <taxon>Pseudomonadati</taxon>
        <taxon>Pseudomonadota</taxon>
        <taxon>Betaproteobacteria</taxon>
        <taxon>Burkholderiales</taxon>
        <taxon>Burkholderiaceae</taxon>
        <taxon>Trinickia</taxon>
    </lineage>
</organism>
<keyword evidence="3 5" id="KW-0732">Signal</keyword>
<proteinExistence type="inferred from homology"/>
<feature type="signal peptide" evidence="5">
    <location>
        <begin position="1"/>
        <end position="25"/>
    </location>
</feature>
<feature type="domain" description="Solute-binding protein family 3/N-terminal" evidence="6">
    <location>
        <begin position="37"/>
        <end position="258"/>
    </location>
</feature>
<dbReference type="SMART" id="SM00062">
    <property type="entry name" value="PBPb"/>
    <property type="match status" value="1"/>
</dbReference>
<dbReference type="PANTHER" id="PTHR35936">
    <property type="entry name" value="MEMBRANE-BOUND LYTIC MUREIN TRANSGLYCOSYLASE F"/>
    <property type="match status" value="1"/>
</dbReference>
<evidence type="ECO:0000256" key="1">
    <source>
        <dbReference type="ARBA" id="ARBA00004196"/>
    </source>
</evidence>
<dbReference type="SUPFAM" id="SSF53850">
    <property type="entry name" value="Periplasmic binding protein-like II"/>
    <property type="match status" value="1"/>
</dbReference>
<dbReference type="GO" id="GO:0016020">
    <property type="term" value="C:membrane"/>
    <property type="evidence" value="ECO:0007669"/>
    <property type="project" value="InterPro"/>
</dbReference>
<evidence type="ECO:0000256" key="2">
    <source>
        <dbReference type="ARBA" id="ARBA00010333"/>
    </source>
</evidence>
<name>A0A2T3XLP0_9BURK</name>
<sequence length="265" mass="28643">MKIRKAIIFAAISVSAACVSFGANAQDLLDAVKARGTLMIGMEGTYPPFDYRDSQGVLQGFDVDVARALAEKLGVKPEFYTGDWSGLIGGLQAGKFDVVINQVTITQQRRQSLDFSPPYAYSAVQVLEKKDDKAEYQSLDELKGKRVAVTLGSNFADLAKSVPGIIVQTYPGMSEALSDLVGGRADAYLNDRLFVPYLIKTSKVPVRGGALLKNTSDEIGIPYRKGNPKFTAAIDEAMMSMRNDGTLAAISKKWFGVDVSRPVGN</sequence>
<evidence type="ECO:0000259" key="7">
    <source>
        <dbReference type="SMART" id="SM00079"/>
    </source>
</evidence>
<dbReference type="PROSITE" id="PS01039">
    <property type="entry name" value="SBP_BACTERIAL_3"/>
    <property type="match status" value="1"/>
</dbReference>
<dbReference type="Gene3D" id="3.40.190.10">
    <property type="entry name" value="Periplasmic binding protein-like II"/>
    <property type="match status" value="2"/>
</dbReference>
<dbReference type="GO" id="GO:0030313">
    <property type="term" value="C:cell envelope"/>
    <property type="evidence" value="ECO:0007669"/>
    <property type="project" value="UniProtKB-SubCell"/>
</dbReference>
<evidence type="ECO:0000256" key="5">
    <source>
        <dbReference type="SAM" id="SignalP"/>
    </source>
</evidence>
<dbReference type="PANTHER" id="PTHR35936:SF35">
    <property type="entry name" value="L-CYSTINE-BINDING PROTEIN TCYJ"/>
    <property type="match status" value="1"/>
</dbReference>
<accession>A0A2T3XLP0</accession>
<feature type="chain" id="PRO_5015574322" evidence="5">
    <location>
        <begin position="26"/>
        <end position="265"/>
    </location>
</feature>
<dbReference type="GO" id="GO:0015276">
    <property type="term" value="F:ligand-gated monoatomic ion channel activity"/>
    <property type="evidence" value="ECO:0007669"/>
    <property type="project" value="InterPro"/>
</dbReference>
<dbReference type="InterPro" id="IPR001638">
    <property type="entry name" value="Solute-binding_3/MltF_N"/>
</dbReference>
<protein>
    <submittedName>
        <fullName evidence="8">Cystine ABC transporter substrate-binding protein</fullName>
    </submittedName>
</protein>
<dbReference type="AlphaFoldDB" id="A0A2T3XLP0"/>
<dbReference type="EMBL" id="PYUC01000019">
    <property type="protein sequence ID" value="PTB17442.1"/>
    <property type="molecule type" value="Genomic_DNA"/>
</dbReference>
<dbReference type="Proteomes" id="UP000240638">
    <property type="component" value="Unassembled WGS sequence"/>
</dbReference>
<feature type="domain" description="Ionotropic glutamate receptor C-terminal" evidence="7">
    <location>
        <begin position="37"/>
        <end position="257"/>
    </location>
</feature>
<evidence type="ECO:0000313" key="9">
    <source>
        <dbReference type="Proteomes" id="UP000240638"/>
    </source>
</evidence>
<dbReference type="PROSITE" id="PS51257">
    <property type="entry name" value="PROKAR_LIPOPROTEIN"/>
    <property type="match status" value="1"/>
</dbReference>
<comment type="subcellular location">
    <subcellularLocation>
        <location evidence="1">Cell envelope</location>
    </subcellularLocation>
</comment>
<evidence type="ECO:0000256" key="4">
    <source>
        <dbReference type="RuleBase" id="RU003744"/>
    </source>
</evidence>
<dbReference type="InterPro" id="IPR001320">
    <property type="entry name" value="Iontro_rcpt_C"/>
</dbReference>
<comment type="similarity">
    <text evidence="2 4">Belongs to the bacterial solute-binding protein 3 family.</text>
</comment>
<dbReference type="InterPro" id="IPR018313">
    <property type="entry name" value="SBP_3_CS"/>
</dbReference>
<dbReference type="Pfam" id="PF00497">
    <property type="entry name" value="SBP_bac_3"/>
    <property type="match status" value="1"/>
</dbReference>
<reference evidence="8 9" key="1">
    <citation type="submission" date="2018-03" db="EMBL/GenBank/DDBJ databases">
        <title>Whole genome analyses suggest that Burkholderia sensu lato contains two further novel genera in the rhizoxinica-symbiotica group Mycetohabitans gen. nov., and Trinickia gen. nov.: implications for the evolution of diazotrophy and nodulation in the Burkholderiaceae.</title>
        <authorList>
            <person name="Estrada De Los Santos P."/>
            <person name="Palmer M."/>
            <person name="Chavez-Ramirez B."/>
            <person name="Steenkamp E.T."/>
            <person name="Hirsch A.M."/>
            <person name="Manyaka P."/>
            <person name="Maluk M."/>
            <person name="Lafos M."/>
            <person name="Crook M."/>
            <person name="Gross E."/>
            <person name="Simon M.F."/>
            <person name="Bueno Dos Reis Junior F."/>
            <person name="Poole P.S."/>
            <person name="Venter S.N."/>
            <person name="James E.K."/>
        </authorList>
    </citation>
    <scope>NUCLEOTIDE SEQUENCE [LARGE SCALE GENOMIC DNA]</scope>
    <source>
        <strain evidence="8 9">JPY-366</strain>
    </source>
</reference>
<evidence type="ECO:0000256" key="3">
    <source>
        <dbReference type="ARBA" id="ARBA00022729"/>
    </source>
</evidence>
<evidence type="ECO:0000313" key="8">
    <source>
        <dbReference type="EMBL" id="PTB17442.1"/>
    </source>
</evidence>
<evidence type="ECO:0000259" key="6">
    <source>
        <dbReference type="SMART" id="SM00062"/>
    </source>
</evidence>
<dbReference type="RefSeq" id="WP_107153866.1">
    <property type="nucleotide sequence ID" value="NZ_PYUC01000019.1"/>
</dbReference>
<comment type="caution">
    <text evidence="8">The sequence shown here is derived from an EMBL/GenBank/DDBJ whole genome shotgun (WGS) entry which is preliminary data.</text>
</comment>